<sequence>MNDLFPSAGFMRRGYQRGQVEAFFAEARSAYERPMLDDQALSSLDVRRAAFDLKRSGYKCGAVDAALDRLELAFSSRARDQFVRAYGQEAWMTRLAEGAQALYPRLRRPRGDRFRAPVGSRRGYDAREVDMLIERLIAFFDKGAPLAPDELRSATFRRKGKRAAYDERTVDAFLARAVDILLGAQ</sequence>
<gene>
    <name evidence="1" type="ORF">BKA03_001959</name>
</gene>
<dbReference type="NCBIfam" id="TIGR03544">
    <property type="entry name" value="DivI1A_domain"/>
    <property type="match status" value="1"/>
</dbReference>
<protein>
    <submittedName>
        <fullName evidence="1">DivIVA domain-containing protein</fullName>
    </submittedName>
</protein>
<evidence type="ECO:0000313" key="1">
    <source>
        <dbReference type="EMBL" id="NYI41840.1"/>
    </source>
</evidence>
<organism evidence="1 2">
    <name type="scientific">Demequina lutea</name>
    <dbReference type="NCBI Taxonomy" id="431489"/>
    <lineage>
        <taxon>Bacteria</taxon>
        <taxon>Bacillati</taxon>
        <taxon>Actinomycetota</taxon>
        <taxon>Actinomycetes</taxon>
        <taxon>Micrococcales</taxon>
        <taxon>Demequinaceae</taxon>
        <taxon>Demequina</taxon>
    </lineage>
</organism>
<dbReference type="InterPro" id="IPR019932">
    <property type="entry name" value="CHP03543"/>
</dbReference>
<proteinExistence type="predicted"/>
<comment type="caution">
    <text evidence="1">The sequence shown here is derived from an EMBL/GenBank/DDBJ whole genome shotgun (WGS) entry which is preliminary data.</text>
</comment>
<evidence type="ECO:0000313" key="2">
    <source>
        <dbReference type="Proteomes" id="UP000547973"/>
    </source>
</evidence>
<reference evidence="1 2" key="1">
    <citation type="submission" date="2020-07" db="EMBL/GenBank/DDBJ databases">
        <title>Sequencing the genomes of 1000 actinobacteria strains.</title>
        <authorList>
            <person name="Klenk H.-P."/>
        </authorList>
    </citation>
    <scope>NUCLEOTIDE SEQUENCE [LARGE SCALE GENOMIC DNA]</scope>
    <source>
        <strain evidence="1 2">DSM 19970</strain>
    </source>
</reference>
<dbReference type="AlphaFoldDB" id="A0A7Y9ZBK6"/>
<dbReference type="OrthoDB" id="3480096at2"/>
<name>A0A7Y9ZBK6_9MICO</name>
<dbReference type="NCBIfam" id="TIGR03543">
    <property type="entry name" value="divI1A_rptt_fam"/>
    <property type="match status" value="1"/>
</dbReference>
<accession>A0A7Y9ZBK6</accession>
<dbReference type="InterPro" id="IPR019933">
    <property type="entry name" value="DivIVA_domain"/>
</dbReference>
<keyword evidence="2" id="KW-1185">Reference proteome</keyword>
<dbReference type="Proteomes" id="UP000547973">
    <property type="component" value="Unassembled WGS sequence"/>
</dbReference>
<dbReference type="EMBL" id="JACBZO010000001">
    <property type="protein sequence ID" value="NYI41840.1"/>
    <property type="molecule type" value="Genomic_DNA"/>
</dbReference>
<dbReference type="Gene3D" id="6.10.250.660">
    <property type="match status" value="1"/>
</dbReference>
<dbReference type="RefSeq" id="WP_062075776.1">
    <property type="nucleotide sequence ID" value="NZ_BBRC01000013.1"/>
</dbReference>